<evidence type="ECO:0000256" key="1">
    <source>
        <dbReference type="ARBA" id="ARBA00004651"/>
    </source>
</evidence>
<keyword evidence="10" id="KW-1185">Reference proteome</keyword>
<sequence>MGTFVLLRARTHRLLIAAALLTVLLATAMLTTLTAFTSAVGDAGLSRSLEKDVADRAVVSAHGTLRADDRADTDRAVRAELEKLFGGLPVAVESSVQSERFTLPDGVGAARGDDPDLTLFAAFERSRMKLLEGSWPTAPGRGSVPALLSDRAAGQLGVSVGDRLTVTGRQGRQAPEVRVEISGVYRPADARHPYWRLDPLGGRGAQTLSFTTYGPLVVHPSAFDAAVPPQDGYWQADADFHALRTTDLAGLAERVSGAVAGSGVEGVRGVEGVEVTSELPEVLASLDRSLLVARSTLLIGAVQLALLAGLALLLVARLLASERATETALLRARGGSRRTLAVLAAAEALLLVLPAALLAPPLVRPVVGWLTGSGPLAEAGVELTPELGGAVWLTALATALAAGLMMTAPVLRPPAGGVRRRRAAVLRGGADLALVVLAGVAYLQLLRRRDEGGVLGGEAGGSLAVDPVLVAAPALALLAGTVLALRLLPPLARLAERRAARGRSLVGPLAGWQLSRRPARGAAPATLLVLAVAMGVFSLGQSASWERSQRDQADFGTGADIMVSGWSTPDFGQGGVFDEIPGVLLAAPVARAEFSVREGHTTRLLATDTRHTDKLLHMRSDLADGPFATRLTNRSDDAAGVELPDGTPRIGARLTATAPDGGKAAGPVEDGTLTAVVEDRHGLPHRFRLGTLPADDRTHGFRLEPRSAVGEGAYAGPLRLVRLEIDAQVPFGTPQQLRLSVTGLGGADGDWSAGLTTSSAQFVREDVPDGRPKAGRVTAGAEGPTVEWLTGAAREPGRFFSAPASRNTLALSAEGTPPGPPPAVVTDAYLEAGGAKVGDEVRVQVAGTDVTVRVVGAVRELPTAPGVPGSDGGAVLVDLAALDRALEAAGSRPLPITDWWVGARAGATQEVAERLRARADVETVLVREQVAEQLRADPLGAGPRAALGATAVAAALLASTGFAVSVAGSVRERAREFAVLRALGASRRQLARVVATEHAVLVALSMVVGTVLGVLLLRLVLPLIVLTSDATRPVPGLLVEVPLGPLGLLLAAMAVVPLLSVALIAMRRGDAAGALREQGEL</sequence>
<keyword evidence="2" id="KW-1003">Cell membrane</keyword>
<evidence type="ECO:0000313" key="9">
    <source>
        <dbReference type="EMBL" id="MBB1243238.1"/>
    </source>
</evidence>
<name>A0ABR6EDJ0_9ACTN</name>
<dbReference type="Pfam" id="PF02687">
    <property type="entry name" value="FtsX"/>
    <property type="match status" value="2"/>
</dbReference>
<keyword evidence="3 7" id="KW-0812">Transmembrane</keyword>
<evidence type="ECO:0000256" key="3">
    <source>
        <dbReference type="ARBA" id="ARBA00022692"/>
    </source>
</evidence>
<feature type="transmembrane region" description="Helical" evidence="7">
    <location>
        <begin position="999"/>
        <end position="1026"/>
    </location>
</feature>
<dbReference type="Proteomes" id="UP000766698">
    <property type="component" value="Unassembled WGS sequence"/>
</dbReference>
<dbReference type="InterPro" id="IPR003838">
    <property type="entry name" value="ABC3_permease_C"/>
</dbReference>
<evidence type="ECO:0000256" key="6">
    <source>
        <dbReference type="ARBA" id="ARBA00038076"/>
    </source>
</evidence>
<dbReference type="PANTHER" id="PTHR30572">
    <property type="entry name" value="MEMBRANE COMPONENT OF TRANSPORTER-RELATED"/>
    <property type="match status" value="1"/>
</dbReference>
<feature type="transmembrane region" description="Helical" evidence="7">
    <location>
        <begin position="1046"/>
        <end position="1066"/>
    </location>
</feature>
<feature type="transmembrane region" description="Helical" evidence="7">
    <location>
        <begin position="340"/>
        <end position="359"/>
    </location>
</feature>
<reference evidence="10" key="1">
    <citation type="journal article" date="2020" name="Syst. Appl. Microbiol.">
        <title>Streptomyces alkaliterrae sp. nov., isolated from an alkaline soil, and emended descriptions of Streptomyces alkaliphilus, Streptomyces calidiresistens and Streptomyces durbertensis.</title>
        <authorList>
            <person name="Swiecimska M."/>
            <person name="Golinska P."/>
            <person name="Nouioui I."/>
            <person name="Wypij M."/>
            <person name="Rai M."/>
            <person name="Sangal V."/>
            <person name="Goodfellow M."/>
        </authorList>
    </citation>
    <scope>NUCLEOTIDE SEQUENCE [LARGE SCALE GENOMIC DNA]</scope>
    <source>
        <strain evidence="10">DSM 104538</strain>
    </source>
</reference>
<evidence type="ECO:0000256" key="5">
    <source>
        <dbReference type="ARBA" id="ARBA00023136"/>
    </source>
</evidence>
<comment type="similarity">
    <text evidence="6">Belongs to the ABC-4 integral membrane protein family.</text>
</comment>
<keyword evidence="5 7" id="KW-0472">Membrane</keyword>
<comment type="subcellular location">
    <subcellularLocation>
        <location evidence="1">Cell membrane</location>
        <topology evidence="1">Multi-pass membrane protein</topology>
    </subcellularLocation>
</comment>
<feature type="transmembrane region" description="Helical" evidence="7">
    <location>
        <begin position="297"/>
        <end position="319"/>
    </location>
</feature>
<evidence type="ECO:0000256" key="4">
    <source>
        <dbReference type="ARBA" id="ARBA00022989"/>
    </source>
</evidence>
<organism evidence="9 10">
    <name type="scientific">Streptomyces durbertensis</name>
    <dbReference type="NCBI Taxonomy" id="2448886"/>
    <lineage>
        <taxon>Bacteria</taxon>
        <taxon>Bacillati</taxon>
        <taxon>Actinomycetota</taxon>
        <taxon>Actinomycetes</taxon>
        <taxon>Kitasatosporales</taxon>
        <taxon>Streptomycetaceae</taxon>
        <taxon>Streptomyces</taxon>
    </lineage>
</organism>
<feature type="transmembrane region" description="Helical" evidence="7">
    <location>
        <begin position="522"/>
        <end position="540"/>
    </location>
</feature>
<feature type="transmembrane region" description="Helical" evidence="7">
    <location>
        <begin position="390"/>
        <end position="411"/>
    </location>
</feature>
<feature type="domain" description="ABC3 transporter permease C-terminal" evidence="8">
    <location>
        <begin position="951"/>
        <end position="1067"/>
    </location>
</feature>
<dbReference type="EMBL" id="WMLF01000061">
    <property type="protein sequence ID" value="MBB1243238.1"/>
    <property type="molecule type" value="Genomic_DNA"/>
</dbReference>
<evidence type="ECO:0000313" key="10">
    <source>
        <dbReference type="Proteomes" id="UP000766698"/>
    </source>
</evidence>
<keyword evidence="4 7" id="KW-1133">Transmembrane helix</keyword>
<feature type="transmembrane region" description="Helical" evidence="7">
    <location>
        <begin position="423"/>
        <end position="443"/>
    </location>
</feature>
<dbReference type="InterPro" id="IPR050250">
    <property type="entry name" value="Macrolide_Exporter_MacB"/>
</dbReference>
<dbReference type="PANTHER" id="PTHR30572:SF4">
    <property type="entry name" value="ABC TRANSPORTER PERMEASE YTRF"/>
    <property type="match status" value="1"/>
</dbReference>
<feature type="transmembrane region" description="Helical" evidence="7">
    <location>
        <begin position="463"/>
        <end position="488"/>
    </location>
</feature>
<protein>
    <submittedName>
        <fullName evidence="9">ABC transporter permease</fullName>
    </submittedName>
</protein>
<dbReference type="RefSeq" id="WP_182854641.1">
    <property type="nucleotide sequence ID" value="NZ_WMLF01000061.1"/>
</dbReference>
<feature type="domain" description="ABC3 transporter permease C-terminal" evidence="8">
    <location>
        <begin position="300"/>
        <end position="411"/>
    </location>
</feature>
<accession>A0ABR6EDJ0</accession>
<evidence type="ECO:0000259" key="8">
    <source>
        <dbReference type="Pfam" id="PF02687"/>
    </source>
</evidence>
<feature type="transmembrane region" description="Helical" evidence="7">
    <location>
        <begin position="945"/>
        <end position="967"/>
    </location>
</feature>
<evidence type="ECO:0000256" key="2">
    <source>
        <dbReference type="ARBA" id="ARBA00022475"/>
    </source>
</evidence>
<evidence type="ECO:0000256" key="7">
    <source>
        <dbReference type="SAM" id="Phobius"/>
    </source>
</evidence>
<gene>
    <name evidence="9" type="ORF">GL263_06615</name>
</gene>
<comment type="caution">
    <text evidence="9">The sequence shown here is derived from an EMBL/GenBank/DDBJ whole genome shotgun (WGS) entry which is preliminary data.</text>
</comment>
<proteinExistence type="inferred from homology"/>